<keyword evidence="2" id="KW-1185">Reference proteome</keyword>
<dbReference type="Proteomes" id="UP001161017">
    <property type="component" value="Unassembled WGS sequence"/>
</dbReference>
<dbReference type="EMBL" id="JAPUFD010000006">
    <property type="protein sequence ID" value="MDI1487992.1"/>
    <property type="molecule type" value="Genomic_DNA"/>
</dbReference>
<accession>A0AA43QK53</accession>
<organism evidence="1 2">
    <name type="scientific">Ramalina farinacea</name>
    <dbReference type="NCBI Taxonomy" id="258253"/>
    <lineage>
        <taxon>Eukaryota</taxon>
        <taxon>Fungi</taxon>
        <taxon>Dikarya</taxon>
        <taxon>Ascomycota</taxon>
        <taxon>Pezizomycotina</taxon>
        <taxon>Lecanoromycetes</taxon>
        <taxon>OSLEUM clade</taxon>
        <taxon>Lecanoromycetidae</taxon>
        <taxon>Lecanorales</taxon>
        <taxon>Lecanorineae</taxon>
        <taxon>Ramalinaceae</taxon>
        <taxon>Ramalina</taxon>
    </lineage>
</organism>
<dbReference type="AlphaFoldDB" id="A0AA43QK53"/>
<proteinExistence type="predicted"/>
<gene>
    <name evidence="1" type="ORF">OHK93_007266</name>
</gene>
<evidence type="ECO:0000313" key="1">
    <source>
        <dbReference type="EMBL" id="MDI1487992.1"/>
    </source>
</evidence>
<sequence>MIANKFPNLDDLQWSVKDNEKLNPLLRQQTRFAFAEAFSMIPYGLLKQISLQYFNQSPNNQELNSSSALIPSCPQIDHLSLALYTISQAKYLTHLDLGAAVVISPSLFWPETQIKPPSWPNLVSVELDFSMNTADGDWYFVREDSDTEVESNNDNADLEAGAITTEQNPDPDIPDTYNENIVALATGQKPYRHYRIRADPGKLNPLFVAAAKAAACMPRLQRMSLSTVVKGSTERRSPWRRLKHSWGFTFAMTYSEALGERTGGSAAGSRSFDDVSRLDWAVGLSGYEPEESILELWRLAKGEVVQTVTDETFFAFQM</sequence>
<comment type="caution">
    <text evidence="1">The sequence shown here is derived from an EMBL/GenBank/DDBJ whole genome shotgun (WGS) entry which is preliminary data.</text>
</comment>
<evidence type="ECO:0000313" key="2">
    <source>
        <dbReference type="Proteomes" id="UP001161017"/>
    </source>
</evidence>
<reference evidence="1" key="1">
    <citation type="journal article" date="2023" name="Genome Biol. Evol.">
        <title>First Whole Genome Sequence and Flow Cytometry Genome Size Data for the Lichen-Forming Fungus Ramalina farinacea (Ascomycota).</title>
        <authorList>
            <person name="Llewellyn T."/>
            <person name="Mian S."/>
            <person name="Hill R."/>
            <person name="Leitch I.J."/>
            <person name="Gaya E."/>
        </authorList>
    </citation>
    <scope>NUCLEOTIDE SEQUENCE</scope>
    <source>
        <strain evidence="1">LIQ254RAFAR</strain>
    </source>
</reference>
<protein>
    <submittedName>
        <fullName evidence="1">Uncharacterized protein</fullName>
    </submittedName>
</protein>
<name>A0AA43QK53_9LECA</name>